<dbReference type="CDD" id="cd00067">
    <property type="entry name" value="GAL4"/>
    <property type="match status" value="1"/>
</dbReference>
<dbReference type="InterPro" id="IPR036864">
    <property type="entry name" value="Zn2-C6_fun-type_DNA-bd_sf"/>
</dbReference>
<dbReference type="SMART" id="SM00066">
    <property type="entry name" value="GAL4"/>
    <property type="match status" value="1"/>
</dbReference>
<dbReference type="Pfam" id="PF04082">
    <property type="entry name" value="Fungal_trans"/>
    <property type="match status" value="1"/>
</dbReference>
<dbReference type="PANTHER" id="PTHR46910:SF5">
    <property type="entry name" value="ZN(II)2CYS6 TRANSCRIPTION FACTOR (EUROFUNG)"/>
    <property type="match status" value="1"/>
</dbReference>
<keyword evidence="6" id="KW-1185">Reference proteome</keyword>
<dbReference type="GO" id="GO:0008270">
    <property type="term" value="F:zinc ion binding"/>
    <property type="evidence" value="ECO:0007669"/>
    <property type="project" value="InterPro"/>
</dbReference>
<name>A0A6A5YWH9_9PLEO</name>
<evidence type="ECO:0000313" key="6">
    <source>
        <dbReference type="Proteomes" id="UP000799770"/>
    </source>
</evidence>
<dbReference type="SMART" id="SM00906">
    <property type="entry name" value="Fungal_trans"/>
    <property type="match status" value="1"/>
</dbReference>
<dbReference type="GO" id="GO:0003677">
    <property type="term" value="F:DNA binding"/>
    <property type="evidence" value="ECO:0007669"/>
    <property type="project" value="InterPro"/>
</dbReference>
<dbReference type="AlphaFoldDB" id="A0A6A5YWH9"/>
<dbReference type="Pfam" id="PF00172">
    <property type="entry name" value="Zn_clus"/>
    <property type="match status" value="1"/>
</dbReference>
<dbReference type="Proteomes" id="UP000799770">
    <property type="component" value="Unassembled WGS sequence"/>
</dbReference>
<dbReference type="EMBL" id="ML977338">
    <property type="protein sequence ID" value="KAF2110458.1"/>
    <property type="molecule type" value="Genomic_DNA"/>
</dbReference>
<gene>
    <name evidence="5" type="ORF">BDV96DRAFT_202257</name>
</gene>
<evidence type="ECO:0000256" key="2">
    <source>
        <dbReference type="ARBA" id="ARBA00023242"/>
    </source>
</evidence>
<proteinExistence type="predicted"/>
<sequence length="731" mass="82826">MQYVTNDLDVREETTDPLELSRRVCDQCRSRKIRCDRQTPCSNCSIAKQHCSFTGAGQRPKEPRHRILITSQYEKKIDHLESQLSRIEIALHDIAQSQSRIEVSTSNDAARLSTAFSPPSQSMASSASVAPSNQDSRESQDRGQCRTPTRSDAEPNESTPHFEGGSSMTAHAAFAGDFLETAVEQRALQDVRPELRVSLSSLRGLLAARKQGNEAHLERAKPLEMDELRDLPMPPLDAVLRLLRELKENIPQTFTLFCALTSVRYFTEQCQRIYFATEDFSQSTFIIVNAGLFYILQEKIILDAGNELAVDAWNTYREMCRVNLETALSRINILLRARKDSVEALVMGASYAIDISKPSLAWSFSTMACQLCLSLGYHRHAYLIGEDDDARNRRAVLFWCAYILDKALALRLGRPSTLQDYDITLSRTIQPIVEFGDHIDNIQSWRNHAEIQGKMYRHLFSPSAMRQPLEQRIQVAQDYAQSLLEEGDVLYRRRKQFESNVSPNNQSGANISAMLLRSDEVALLSSLTLIYRTIPSRTMNDATEAPTTFGDDCVFIARKAMDLHLECTRLSGTNRMLAATHAHWSVSFTPFIPFIVLFCSVLETSDLEDLGRIKNFMLTLEPWVELSEHVERLFRLCQLLHNIALLCVETMQSQNQHRTQYPQITESGPMLNRDNNMHNFDLDHSPSSSLSYNVQLQDGRGPELTSQSVGSDDWFSGYMNLVGLSEFNLPV</sequence>
<feature type="region of interest" description="Disordered" evidence="3">
    <location>
        <begin position="112"/>
        <end position="167"/>
    </location>
</feature>
<feature type="compositionally biased region" description="Low complexity" evidence="3">
    <location>
        <begin position="117"/>
        <end position="132"/>
    </location>
</feature>
<dbReference type="InterPro" id="IPR007219">
    <property type="entry name" value="XnlR_reg_dom"/>
</dbReference>
<dbReference type="Gene3D" id="4.10.240.10">
    <property type="entry name" value="Zn(2)-C6 fungal-type DNA-binding domain"/>
    <property type="match status" value="1"/>
</dbReference>
<dbReference type="GO" id="GO:0000981">
    <property type="term" value="F:DNA-binding transcription factor activity, RNA polymerase II-specific"/>
    <property type="evidence" value="ECO:0007669"/>
    <property type="project" value="InterPro"/>
</dbReference>
<feature type="domain" description="Zn(2)-C6 fungal-type" evidence="4">
    <location>
        <begin position="24"/>
        <end position="53"/>
    </location>
</feature>
<keyword evidence="2" id="KW-0539">Nucleus</keyword>
<evidence type="ECO:0000313" key="5">
    <source>
        <dbReference type="EMBL" id="KAF2110458.1"/>
    </source>
</evidence>
<evidence type="ECO:0000259" key="4">
    <source>
        <dbReference type="PROSITE" id="PS50048"/>
    </source>
</evidence>
<dbReference type="PANTHER" id="PTHR46910">
    <property type="entry name" value="TRANSCRIPTION FACTOR PDR1"/>
    <property type="match status" value="1"/>
</dbReference>
<dbReference type="OrthoDB" id="103819at2759"/>
<feature type="compositionally biased region" description="Basic and acidic residues" evidence="3">
    <location>
        <begin position="135"/>
        <end position="153"/>
    </location>
</feature>
<accession>A0A6A5YWH9</accession>
<dbReference type="SUPFAM" id="SSF57701">
    <property type="entry name" value="Zn2/Cys6 DNA-binding domain"/>
    <property type="match status" value="1"/>
</dbReference>
<reference evidence="5" key="1">
    <citation type="journal article" date="2020" name="Stud. Mycol.">
        <title>101 Dothideomycetes genomes: a test case for predicting lifestyles and emergence of pathogens.</title>
        <authorList>
            <person name="Haridas S."/>
            <person name="Albert R."/>
            <person name="Binder M."/>
            <person name="Bloem J."/>
            <person name="Labutti K."/>
            <person name="Salamov A."/>
            <person name="Andreopoulos B."/>
            <person name="Baker S."/>
            <person name="Barry K."/>
            <person name="Bills G."/>
            <person name="Bluhm B."/>
            <person name="Cannon C."/>
            <person name="Castanera R."/>
            <person name="Culley D."/>
            <person name="Daum C."/>
            <person name="Ezra D."/>
            <person name="Gonzalez J."/>
            <person name="Henrissat B."/>
            <person name="Kuo A."/>
            <person name="Liang C."/>
            <person name="Lipzen A."/>
            <person name="Lutzoni F."/>
            <person name="Magnuson J."/>
            <person name="Mondo S."/>
            <person name="Nolan M."/>
            <person name="Ohm R."/>
            <person name="Pangilinan J."/>
            <person name="Park H.-J."/>
            <person name="Ramirez L."/>
            <person name="Alfaro M."/>
            <person name="Sun H."/>
            <person name="Tritt A."/>
            <person name="Yoshinaga Y."/>
            <person name="Zwiers L.-H."/>
            <person name="Turgeon B."/>
            <person name="Goodwin S."/>
            <person name="Spatafora J."/>
            <person name="Crous P."/>
            <person name="Grigoriev I."/>
        </authorList>
    </citation>
    <scope>NUCLEOTIDE SEQUENCE</scope>
    <source>
        <strain evidence="5">CBS 627.86</strain>
    </source>
</reference>
<dbReference type="PROSITE" id="PS50048">
    <property type="entry name" value="ZN2_CY6_FUNGAL_2"/>
    <property type="match status" value="1"/>
</dbReference>
<dbReference type="PROSITE" id="PS00463">
    <property type="entry name" value="ZN2_CY6_FUNGAL_1"/>
    <property type="match status" value="1"/>
</dbReference>
<evidence type="ECO:0000256" key="3">
    <source>
        <dbReference type="SAM" id="MobiDB-lite"/>
    </source>
</evidence>
<dbReference type="InterPro" id="IPR001138">
    <property type="entry name" value="Zn2Cys6_DnaBD"/>
</dbReference>
<organism evidence="5 6">
    <name type="scientific">Lophiotrema nucula</name>
    <dbReference type="NCBI Taxonomy" id="690887"/>
    <lineage>
        <taxon>Eukaryota</taxon>
        <taxon>Fungi</taxon>
        <taxon>Dikarya</taxon>
        <taxon>Ascomycota</taxon>
        <taxon>Pezizomycotina</taxon>
        <taxon>Dothideomycetes</taxon>
        <taxon>Pleosporomycetidae</taxon>
        <taxon>Pleosporales</taxon>
        <taxon>Lophiotremataceae</taxon>
        <taxon>Lophiotrema</taxon>
    </lineage>
</organism>
<keyword evidence="1" id="KW-0479">Metal-binding</keyword>
<dbReference type="GO" id="GO:0006351">
    <property type="term" value="P:DNA-templated transcription"/>
    <property type="evidence" value="ECO:0007669"/>
    <property type="project" value="InterPro"/>
</dbReference>
<evidence type="ECO:0000256" key="1">
    <source>
        <dbReference type="ARBA" id="ARBA00022723"/>
    </source>
</evidence>
<dbReference type="InterPro" id="IPR050987">
    <property type="entry name" value="AtrR-like"/>
</dbReference>
<dbReference type="CDD" id="cd12148">
    <property type="entry name" value="fungal_TF_MHR"/>
    <property type="match status" value="1"/>
</dbReference>
<protein>
    <submittedName>
        <fullName evidence="5">Fungal-specific transcription factor domain-containing protein</fullName>
    </submittedName>
</protein>